<keyword evidence="2" id="KW-0732">Signal</keyword>
<organism evidence="3 4">
    <name type="scientific">Arthrobacter terrae</name>
    <dbReference type="NCBI Taxonomy" id="2935737"/>
    <lineage>
        <taxon>Bacteria</taxon>
        <taxon>Bacillati</taxon>
        <taxon>Actinomycetota</taxon>
        <taxon>Actinomycetes</taxon>
        <taxon>Micrococcales</taxon>
        <taxon>Micrococcaceae</taxon>
        <taxon>Arthrobacter</taxon>
    </lineage>
</organism>
<feature type="compositionally biased region" description="Low complexity" evidence="1">
    <location>
        <begin position="32"/>
        <end position="57"/>
    </location>
</feature>
<dbReference type="RefSeq" id="WP_196398655.1">
    <property type="nucleotide sequence ID" value="NZ_JADNYM010000038.1"/>
</dbReference>
<feature type="compositionally biased region" description="Low complexity" evidence="1">
    <location>
        <begin position="64"/>
        <end position="74"/>
    </location>
</feature>
<reference evidence="3 4" key="1">
    <citation type="submission" date="2020-11" db="EMBL/GenBank/DDBJ databases">
        <title>Arthrobacter antarcticus sp. nov., isolated from Antarctic Soil.</title>
        <authorList>
            <person name="Li J."/>
        </authorList>
    </citation>
    <scope>NUCLEOTIDE SEQUENCE [LARGE SCALE GENOMIC DNA]</scope>
    <source>
        <strain evidence="3 4">Z1-20</strain>
    </source>
</reference>
<proteinExistence type="predicted"/>
<evidence type="ECO:0000313" key="4">
    <source>
        <dbReference type="Proteomes" id="UP000655366"/>
    </source>
</evidence>
<name>A0A931CSP4_9MICC</name>
<sequence length="221" mass="23495">MKNRAIKSVCIMAITCILASCSGSTQPPITTTTITTIPPAPTSTTAAISSPTQSEDPVSPPPDTAASSDAPPTTGSVLEAPTEKGKIPVPLAEFFHPSSNWLEGRYDVADQQNISGIKSVVSKCYSADPVRLELRLANHFEKLSFSVGQANDSNSSDQVLVVRVTGNNKQIEVHPIAFNSHQEFNIPVTDVNAATIEMYLDDSVSNCGGSVGAVIYDIYRQ</sequence>
<accession>A0A931CSP4</accession>
<gene>
    <name evidence="3" type="ORF">IV500_20420</name>
</gene>
<dbReference type="Proteomes" id="UP000655366">
    <property type="component" value="Unassembled WGS sequence"/>
</dbReference>
<feature type="signal peptide" evidence="2">
    <location>
        <begin position="1"/>
        <end position="25"/>
    </location>
</feature>
<dbReference type="EMBL" id="JADNYM010000038">
    <property type="protein sequence ID" value="MBG0741725.1"/>
    <property type="molecule type" value="Genomic_DNA"/>
</dbReference>
<keyword evidence="4" id="KW-1185">Reference proteome</keyword>
<dbReference type="AlphaFoldDB" id="A0A931CSP4"/>
<protein>
    <recommendedName>
        <fullName evidence="5">Glycosyl hydrolase family 98 putative carbohydrate-binding module domain-containing protein</fullName>
    </recommendedName>
</protein>
<feature type="chain" id="PRO_5038842539" description="Glycosyl hydrolase family 98 putative carbohydrate-binding module domain-containing protein" evidence="2">
    <location>
        <begin position="26"/>
        <end position="221"/>
    </location>
</feature>
<comment type="caution">
    <text evidence="3">The sequence shown here is derived from an EMBL/GenBank/DDBJ whole genome shotgun (WGS) entry which is preliminary data.</text>
</comment>
<evidence type="ECO:0000256" key="2">
    <source>
        <dbReference type="SAM" id="SignalP"/>
    </source>
</evidence>
<evidence type="ECO:0000256" key="1">
    <source>
        <dbReference type="SAM" id="MobiDB-lite"/>
    </source>
</evidence>
<feature type="region of interest" description="Disordered" evidence="1">
    <location>
        <begin position="32"/>
        <end position="80"/>
    </location>
</feature>
<evidence type="ECO:0008006" key="5">
    <source>
        <dbReference type="Google" id="ProtNLM"/>
    </source>
</evidence>
<dbReference type="PROSITE" id="PS51257">
    <property type="entry name" value="PROKAR_LIPOPROTEIN"/>
    <property type="match status" value="1"/>
</dbReference>
<evidence type="ECO:0000313" key="3">
    <source>
        <dbReference type="EMBL" id="MBG0741725.1"/>
    </source>
</evidence>